<evidence type="ECO:0000313" key="1">
    <source>
        <dbReference type="EMBL" id="OJD22614.1"/>
    </source>
</evidence>
<comment type="caution">
    <text evidence="1">The sequence shown here is derived from an EMBL/GenBank/DDBJ whole genome shotgun (WGS) entry which is preliminary data.</text>
</comment>
<dbReference type="STRING" id="1658174.A0A1J9Q1X5"/>
<dbReference type="OrthoDB" id="4207188at2759"/>
<name>A0A1J9Q1X5_9EURO</name>
<proteinExistence type="predicted"/>
<sequence>MQETAQMAAWVFTEPDEYQQSQVGSETVYRCFLISQDREGIYLIVAKYDSEYIRYLREAAYTSLNPSLMKMFRCGPWRVWRKSHIKELGPILLAMATKLGC</sequence>
<protein>
    <submittedName>
        <fullName evidence="1">Uncharacterized protein</fullName>
    </submittedName>
</protein>
<gene>
    <name evidence="1" type="ORF">ACJ73_06038</name>
</gene>
<dbReference type="EMBL" id="LGTZ01001008">
    <property type="protein sequence ID" value="OJD22614.1"/>
    <property type="molecule type" value="Genomic_DNA"/>
</dbReference>
<dbReference type="AlphaFoldDB" id="A0A1J9Q1X5"/>
<organism evidence="1 2">
    <name type="scientific">Blastomyces percursus</name>
    <dbReference type="NCBI Taxonomy" id="1658174"/>
    <lineage>
        <taxon>Eukaryota</taxon>
        <taxon>Fungi</taxon>
        <taxon>Dikarya</taxon>
        <taxon>Ascomycota</taxon>
        <taxon>Pezizomycotina</taxon>
        <taxon>Eurotiomycetes</taxon>
        <taxon>Eurotiomycetidae</taxon>
        <taxon>Onygenales</taxon>
        <taxon>Ajellomycetaceae</taxon>
        <taxon>Blastomyces</taxon>
    </lineage>
</organism>
<evidence type="ECO:0000313" key="2">
    <source>
        <dbReference type="Proteomes" id="UP000242791"/>
    </source>
</evidence>
<reference evidence="1 2" key="1">
    <citation type="submission" date="2015-08" db="EMBL/GenBank/DDBJ databases">
        <title>Emmonsia species relationships and genome sequence.</title>
        <authorList>
            <person name="Cuomo C.A."/>
            <person name="Schwartz I.S."/>
            <person name="Kenyon C."/>
            <person name="De Hoog G.S."/>
            <person name="Govender N.P."/>
            <person name="Botha A."/>
            <person name="Moreno L."/>
            <person name="De Vries M."/>
            <person name="Munoz J.F."/>
            <person name="Stielow J.B."/>
        </authorList>
    </citation>
    <scope>NUCLEOTIDE SEQUENCE [LARGE SCALE GENOMIC DNA]</scope>
    <source>
        <strain evidence="1 2">EI222</strain>
    </source>
</reference>
<dbReference type="Proteomes" id="UP000242791">
    <property type="component" value="Unassembled WGS sequence"/>
</dbReference>
<keyword evidence="2" id="KW-1185">Reference proteome</keyword>
<dbReference type="VEuPathDB" id="FungiDB:ACJ73_06038"/>
<accession>A0A1J9Q1X5</accession>